<feature type="domain" description="IclR-ED" evidence="5">
    <location>
        <begin position="73"/>
        <end position="255"/>
    </location>
</feature>
<accession>A0ABT1LAG5</accession>
<keyword evidence="1" id="KW-0805">Transcription regulation</keyword>
<evidence type="ECO:0000256" key="3">
    <source>
        <dbReference type="ARBA" id="ARBA00023163"/>
    </source>
</evidence>
<dbReference type="PROSITE" id="PS51078">
    <property type="entry name" value="ICLR_ED"/>
    <property type="match status" value="1"/>
</dbReference>
<evidence type="ECO:0000259" key="4">
    <source>
        <dbReference type="PROSITE" id="PS51077"/>
    </source>
</evidence>
<dbReference type="SUPFAM" id="SSF46785">
    <property type="entry name" value="Winged helix' DNA-binding domain"/>
    <property type="match status" value="1"/>
</dbReference>
<dbReference type="SUPFAM" id="SSF55781">
    <property type="entry name" value="GAF domain-like"/>
    <property type="match status" value="1"/>
</dbReference>
<dbReference type="InterPro" id="IPR050707">
    <property type="entry name" value="HTH_MetabolicPath_Reg"/>
</dbReference>
<gene>
    <name evidence="6" type="ORF">NK718_07965</name>
</gene>
<protein>
    <submittedName>
        <fullName evidence="6">IclR family transcriptional regulator</fullName>
    </submittedName>
</protein>
<sequence length="260" mass="28269">MDENDGPYIVQPVMKALRVLRTVAEKGHGVTLTEVATELRMPKTTVFRYLQTLTAASFLTHDAARDRYGVGMRFRALASADKSLQRLRALAQPRMAELGRAFNETINLGVLSDGHIVYIDMVEANRALRMQARIGDRHPVHSTALGKAMLAFLPEAARGAYLDGALRERTIKTVTDRAVLKRQIEDVRRRGYSVEVGENEDGSMCIGVPVFGEDGAPLAAISLSAPERRMSKEVTARAAGALREAAAQISDELGGVGPNA</sequence>
<proteinExistence type="predicted"/>
<feature type="domain" description="HTH iclR-type" evidence="4">
    <location>
        <begin position="10"/>
        <end position="72"/>
    </location>
</feature>
<dbReference type="Proteomes" id="UP001205890">
    <property type="component" value="Unassembled WGS sequence"/>
</dbReference>
<evidence type="ECO:0000256" key="2">
    <source>
        <dbReference type="ARBA" id="ARBA00023125"/>
    </source>
</evidence>
<keyword evidence="7" id="KW-1185">Reference proteome</keyword>
<dbReference type="InterPro" id="IPR036390">
    <property type="entry name" value="WH_DNA-bd_sf"/>
</dbReference>
<dbReference type="InterPro" id="IPR036388">
    <property type="entry name" value="WH-like_DNA-bd_sf"/>
</dbReference>
<dbReference type="Gene3D" id="1.10.10.10">
    <property type="entry name" value="Winged helix-like DNA-binding domain superfamily/Winged helix DNA-binding domain"/>
    <property type="match status" value="1"/>
</dbReference>
<keyword evidence="2" id="KW-0238">DNA-binding</keyword>
<dbReference type="Pfam" id="PF09339">
    <property type="entry name" value="HTH_IclR"/>
    <property type="match status" value="1"/>
</dbReference>
<dbReference type="PANTHER" id="PTHR30136">
    <property type="entry name" value="HELIX-TURN-HELIX TRANSCRIPTIONAL REGULATOR, ICLR FAMILY"/>
    <property type="match status" value="1"/>
</dbReference>
<dbReference type="EMBL" id="JANCLU010000006">
    <property type="protein sequence ID" value="MCP8938449.1"/>
    <property type="molecule type" value="Genomic_DNA"/>
</dbReference>
<keyword evidence="3" id="KW-0804">Transcription</keyword>
<dbReference type="Gene3D" id="3.30.450.40">
    <property type="match status" value="1"/>
</dbReference>
<evidence type="ECO:0000313" key="6">
    <source>
        <dbReference type="EMBL" id="MCP8938449.1"/>
    </source>
</evidence>
<dbReference type="InterPro" id="IPR029016">
    <property type="entry name" value="GAF-like_dom_sf"/>
</dbReference>
<evidence type="ECO:0000256" key="1">
    <source>
        <dbReference type="ARBA" id="ARBA00023015"/>
    </source>
</evidence>
<reference evidence="6 7" key="1">
    <citation type="submission" date="2022-07" db="EMBL/GenBank/DDBJ databases">
        <authorList>
            <person name="Li W.-J."/>
            <person name="Deng Q.-Q."/>
        </authorList>
    </citation>
    <scope>NUCLEOTIDE SEQUENCE [LARGE SCALE GENOMIC DNA]</scope>
    <source>
        <strain evidence="6 7">SYSU M60028</strain>
    </source>
</reference>
<evidence type="ECO:0000259" key="5">
    <source>
        <dbReference type="PROSITE" id="PS51078"/>
    </source>
</evidence>
<evidence type="ECO:0000313" key="7">
    <source>
        <dbReference type="Proteomes" id="UP001205890"/>
    </source>
</evidence>
<dbReference type="InterPro" id="IPR014757">
    <property type="entry name" value="Tscrpt_reg_IclR_C"/>
</dbReference>
<dbReference type="InterPro" id="IPR005471">
    <property type="entry name" value="Tscrpt_reg_IclR_N"/>
</dbReference>
<name>A0ABT1LAG5_9HYPH</name>
<dbReference type="PANTHER" id="PTHR30136:SF24">
    <property type="entry name" value="HTH-TYPE TRANSCRIPTIONAL REPRESSOR ALLR"/>
    <property type="match status" value="1"/>
</dbReference>
<dbReference type="PROSITE" id="PS51077">
    <property type="entry name" value="HTH_ICLR"/>
    <property type="match status" value="1"/>
</dbReference>
<comment type="caution">
    <text evidence="6">The sequence shown here is derived from an EMBL/GenBank/DDBJ whole genome shotgun (WGS) entry which is preliminary data.</text>
</comment>
<dbReference type="Pfam" id="PF01614">
    <property type="entry name" value="IclR_C"/>
    <property type="match status" value="1"/>
</dbReference>
<dbReference type="SMART" id="SM00346">
    <property type="entry name" value="HTH_ICLR"/>
    <property type="match status" value="1"/>
</dbReference>
<organism evidence="6 7">
    <name type="scientific">Alsobacter ponti</name>
    <dbReference type="NCBI Taxonomy" id="2962936"/>
    <lineage>
        <taxon>Bacteria</taxon>
        <taxon>Pseudomonadati</taxon>
        <taxon>Pseudomonadota</taxon>
        <taxon>Alphaproteobacteria</taxon>
        <taxon>Hyphomicrobiales</taxon>
        <taxon>Alsobacteraceae</taxon>
        <taxon>Alsobacter</taxon>
    </lineage>
</organism>
<dbReference type="RefSeq" id="WP_254740395.1">
    <property type="nucleotide sequence ID" value="NZ_JANCLU010000006.1"/>
</dbReference>